<proteinExistence type="predicted"/>
<dbReference type="Pfam" id="PF00144">
    <property type="entry name" value="Beta-lactamase"/>
    <property type="match status" value="1"/>
</dbReference>
<keyword evidence="5" id="KW-1185">Reference proteome</keyword>
<reference evidence="4 5" key="1">
    <citation type="submission" date="2024-09" db="EMBL/GenBank/DDBJ databases">
        <authorList>
            <person name="Sun Q."/>
            <person name="Mori K."/>
        </authorList>
    </citation>
    <scope>NUCLEOTIDE SEQUENCE [LARGE SCALE GENOMIC DNA]</scope>
    <source>
        <strain evidence="4 5">TBRC 4575</strain>
    </source>
</reference>
<evidence type="ECO:0000259" key="3">
    <source>
        <dbReference type="Pfam" id="PF00144"/>
    </source>
</evidence>
<dbReference type="InterPro" id="IPR012338">
    <property type="entry name" value="Beta-lactam/transpept-like"/>
</dbReference>
<sequence>MKRCWRDGFVAVMLALVVFLLGWGRYAVNDEATAVPVNVHKRRLPPVHRKSPSQSVDSRTHKTVTGLLTEAQALKQIDQLVKSHQIMGTLLLTTNGAAGVRIKTYGYADLATQTRNQPNEAYPLASLQKALTATVIQQLINQYKLKMTTPLSRFYPQIPYARKITIRQLLDHRSGIRMAEPQPQVVLPTETAQIDFTLRNLRSTGDHAYFYTNANFTLLAGVIRQVSHRSYMTMLRRTIIAPLGLKHTFAYNQIPGNVVDPDAYRLSNGFSAATLISKPLQSSELGCGSLYMSVGDYYRFMLSLQQGKLVGQAGLRELTSNFTPRYSGGRLLSAKWRYPGRW</sequence>
<dbReference type="EMBL" id="JBHLUK010000059">
    <property type="protein sequence ID" value="MFC0423759.1"/>
    <property type="molecule type" value="Genomic_DNA"/>
</dbReference>
<feature type="domain" description="Beta-lactamase-related" evidence="3">
    <location>
        <begin position="77"/>
        <end position="338"/>
    </location>
</feature>
<dbReference type="Proteomes" id="UP001589855">
    <property type="component" value="Unassembled WGS sequence"/>
</dbReference>
<dbReference type="InterPro" id="IPR001466">
    <property type="entry name" value="Beta-lactam-related"/>
</dbReference>
<name>A0ABV6K2R7_9LACO</name>
<dbReference type="Gene3D" id="3.40.710.10">
    <property type="entry name" value="DD-peptidase/beta-lactamase superfamily"/>
    <property type="match status" value="1"/>
</dbReference>
<gene>
    <name evidence="4" type="ORF">ACFFGS_06445</name>
</gene>
<evidence type="ECO:0000256" key="2">
    <source>
        <dbReference type="ARBA" id="ARBA00023136"/>
    </source>
</evidence>
<dbReference type="RefSeq" id="WP_225425680.1">
    <property type="nucleotide sequence ID" value="NZ_BAABRM010000023.1"/>
</dbReference>
<organism evidence="4 5">
    <name type="scientific">Lactiplantibacillus plajomi</name>
    <dbReference type="NCBI Taxonomy" id="1457217"/>
    <lineage>
        <taxon>Bacteria</taxon>
        <taxon>Bacillati</taxon>
        <taxon>Bacillota</taxon>
        <taxon>Bacilli</taxon>
        <taxon>Lactobacillales</taxon>
        <taxon>Lactobacillaceae</taxon>
        <taxon>Lactiplantibacillus</taxon>
    </lineage>
</organism>
<accession>A0ABV6K2R7</accession>
<evidence type="ECO:0000313" key="5">
    <source>
        <dbReference type="Proteomes" id="UP001589855"/>
    </source>
</evidence>
<dbReference type="GO" id="GO:0016787">
    <property type="term" value="F:hydrolase activity"/>
    <property type="evidence" value="ECO:0007669"/>
    <property type="project" value="UniProtKB-KW"/>
</dbReference>
<comment type="subcellular location">
    <subcellularLocation>
        <location evidence="1">Membrane</location>
    </subcellularLocation>
</comment>
<evidence type="ECO:0000256" key="1">
    <source>
        <dbReference type="ARBA" id="ARBA00004370"/>
    </source>
</evidence>
<keyword evidence="2" id="KW-0472">Membrane</keyword>
<comment type="caution">
    <text evidence="4">The sequence shown here is derived from an EMBL/GenBank/DDBJ whole genome shotgun (WGS) entry which is preliminary data.</text>
</comment>
<evidence type="ECO:0000313" key="4">
    <source>
        <dbReference type="EMBL" id="MFC0423759.1"/>
    </source>
</evidence>
<dbReference type="PANTHER" id="PTHR46825">
    <property type="entry name" value="D-ALANYL-D-ALANINE-CARBOXYPEPTIDASE/ENDOPEPTIDASE AMPH"/>
    <property type="match status" value="1"/>
</dbReference>
<keyword evidence="4" id="KW-0378">Hydrolase</keyword>
<protein>
    <submittedName>
        <fullName evidence="4">Serine hydrolase domain-containing protein</fullName>
        <ecNumber evidence="4">3.-.-.-</ecNumber>
    </submittedName>
</protein>
<dbReference type="EC" id="3.-.-.-" evidence="4"/>
<dbReference type="SUPFAM" id="SSF56601">
    <property type="entry name" value="beta-lactamase/transpeptidase-like"/>
    <property type="match status" value="1"/>
</dbReference>
<dbReference type="InterPro" id="IPR050491">
    <property type="entry name" value="AmpC-like"/>
</dbReference>
<dbReference type="PANTHER" id="PTHR46825:SF11">
    <property type="entry name" value="PENICILLIN-BINDING PROTEIN 4"/>
    <property type="match status" value="1"/>
</dbReference>